<feature type="domain" description="DH" evidence="7">
    <location>
        <begin position="955"/>
        <end position="1083"/>
    </location>
</feature>
<dbReference type="SUPFAM" id="SSF103657">
    <property type="entry name" value="BAR/IMD domain-like"/>
    <property type="match status" value="1"/>
</dbReference>
<dbReference type="Gene3D" id="1.20.1270.60">
    <property type="entry name" value="Arfaptin homology (AH) domain/BAR domain"/>
    <property type="match status" value="2"/>
</dbReference>
<feature type="compositionally biased region" description="Basic and acidic residues" evidence="5">
    <location>
        <begin position="531"/>
        <end position="543"/>
    </location>
</feature>
<evidence type="ECO:0000256" key="5">
    <source>
        <dbReference type="SAM" id="MobiDB-lite"/>
    </source>
</evidence>
<feature type="compositionally biased region" description="Basic and acidic residues" evidence="5">
    <location>
        <begin position="767"/>
        <end position="778"/>
    </location>
</feature>
<evidence type="ECO:0000259" key="6">
    <source>
        <dbReference type="PROSITE" id="PS50002"/>
    </source>
</evidence>
<dbReference type="InterPro" id="IPR000219">
    <property type="entry name" value="DH_dom"/>
</dbReference>
<dbReference type="PROSITE" id="PS50002">
    <property type="entry name" value="SH3"/>
    <property type="match status" value="6"/>
</dbReference>
<evidence type="ECO:0000256" key="4">
    <source>
        <dbReference type="SAM" id="Coils"/>
    </source>
</evidence>
<evidence type="ECO:0000259" key="7">
    <source>
        <dbReference type="PROSITE" id="PS50010"/>
    </source>
</evidence>
<evidence type="ECO:0008006" key="10">
    <source>
        <dbReference type="Google" id="ProtNLM"/>
    </source>
</evidence>
<feature type="compositionally biased region" description="Low complexity" evidence="5">
    <location>
        <begin position="852"/>
        <end position="866"/>
    </location>
</feature>
<dbReference type="Gene3D" id="2.30.30.40">
    <property type="entry name" value="SH3 Domains"/>
    <property type="match status" value="7"/>
</dbReference>
<sequence length="1657" mass="186317">MKKICNGDHLSEFYVCLLNFKMHPDGKEYINQYVRAVYDFDTAQTGEITLDKGDIIRVTSVIDDNWLRGKINNKEGNFPFSFVEKISIPAVPDGQKVFAATENFPAQQDGDLEFRKGEIIIGLQEIDSNWWNGKHGSHTGLFPLTHVKELDVPKALRERSKSIHSTEPMFAIALCDSIAQLDEELSFKTGDMITVTEVVDADWYVGELGGKSGMFLSSCVELIKDTYAEEQSKETGMPKRTVNGMNSENYNYSENENYKETSSSLVNDGHSGIDILGHNDGVIEQKNGINQTEHLTSFIDTTCSDSEITPYAKTLYPFSGESADELTFMDNEIVHLIQHIDDQWIEGEIDGRIGLFPASFVSIVVDCPYAKRPDKTVTSDNKDLWAGSSLENFSTSLISTTGGHTDQNHRDSFTSQGSNASSSSSGQKSEKSTEDKTEQEEEVYGLVLYNFNAETETDLTLHEGDTVVILKHIDDNWVKARNEHGDVGLCPVQFIEVIGASPDESPESETKTIEESGYLSQSDSSSIHPSKSFDKETNKKDSVPLKSKPNIAPKPALKPKPVIKPKPVNLTNKLPLQTSVNKLAPVSVSITKSESTHSLDIPQTKTVLNNKPEQMKRTVSANELQSDIAQKNLQNIPQLGTIDGNDKKSRANSSSDSSSTVLVDSNKTSDLDFNTKSKTNTDFSVSFNNVKETEVSIKRNSVSFPVSLPTAPSIKKDSKQLNLRRAQTVESPFKTGQSTFFVDNFIDISPNKPLQMRKPPPPPQRTKTIEEENFERKPSLRKAPPPRPTGPRLASAPQKVPLVPVRLEGIKRVPARPAPTPTGAPSKLPSRPAPVKPSPEMTPPKRPPPRGPSSFRSPPSKLQLKSPSDDLIDMNSPEEANAEIIEDLKKRIREVEQDLDKYKKSKEELQLMLQNVDENETNEIHDNVAFYDANISGMTEELKALRENLQDVCPKKSDEVSLLLEAERRKEEEEKRKEEERKRMIEMKEKRKEKRIHFIKQNLCHIHPEVDIELVLGNMEEIADVSQKLLTLMENGTCGKNFQDQIIGSCFLELAEDMKNVYAPYCRNHDEVISLLEKATEDDHKDKTCTLAAINAMADVATAINEYKRRKDLGFLKKGSRFKGRLSTNLGFMPQTKDETFDREEARFRQLEKIVKIFVRDVHIFIEQLQESVSSHECLVADLEDFYGDKIDAEVQKYQKVHRLVDGTFLPEFTGSVFDLVISPLNRLLQMFEAPTKASEKALQTAKNNYEALNAQLLDELPKMYSLSFQLLQDCIQTFVVFQREYSSKVLHEMTEVLDLPSLLSTGDDNIVENFNIKHVTQIDRLSLLSFIPKGFNPKMDIAKQTEKKNKRQSLDPSMTKVVSDRWMAFYDHKKVICIILYMNSNLSIKNLQVDLEIGSPQIDSQRVYIQQQYPPSKLYRVTKTYKPTDLMDVGVFEGDFVGVVQEKDPMGNKERWFVDNGTTKGFVPKSILVLQQSSPPQASVPSPAVFLSPSSPGPSVKIQPALEPTPVKPFHSISPHLIGQKSFSSSMIGSQQTQPLSPTLIGQKQSLSPSIISSQQPTDEMDNFDFALDEDMSPDISSTSQNEEQFYYAEYPFHSRSDNEVSLFEGQVVTVLSQHDQQGNTEWWYVDADGNRVINFTFGLNTNINFNYAIKF</sequence>
<dbReference type="CDD" id="cd00174">
    <property type="entry name" value="SH3"/>
    <property type="match status" value="5"/>
</dbReference>
<dbReference type="EMBL" id="JARBDR010000921">
    <property type="protein sequence ID" value="KAJ8298585.1"/>
    <property type="molecule type" value="Genomic_DNA"/>
</dbReference>
<keyword evidence="1 3" id="KW-0728">SH3 domain</keyword>
<dbReference type="Pfam" id="PF00018">
    <property type="entry name" value="SH3_1"/>
    <property type="match status" value="5"/>
</dbReference>
<gene>
    <name evidence="8" type="ORF">KUTeg_022645</name>
</gene>
<proteinExistence type="predicted"/>
<dbReference type="InterPro" id="IPR027267">
    <property type="entry name" value="AH/BAR_dom_sf"/>
</dbReference>
<feature type="coiled-coil region" evidence="4">
    <location>
        <begin position="878"/>
        <end position="990"/>
    </location>
</feature>
<accession>A0ABQ9E512</accession>
<dbReference type="PANTHER" id="PTHR22834:SF20">
    <property type="entry name" value="SH3 DOMAIN-CONTAINING PROTEIN"/>
    <property type="match status" value="1"/>
</dbReference>
<dbReference type="SUPFAM" id="SSF48065">
    <property type="entry name" value="DBL homology domain (DH-domain)"/>
    <property type="match status" value="1"/>
</dbReference>
<feature type="domain" description="SH3" evidence="6">
    <location>
        <begin position="29"/>
        <end position="88"/>
    </location>
</feature>
<reference evidence="8 9" key="1">
    <citation type="submission" date="2022-12" db="EMBL/GenBank/DDBJ databases">
        <title>Chromosome-level genome of Tegillarca granosa.</title>
        <authorList>
            <person name="Kim J."/>
        </authorList>
    </citation>
    <scope>NUCLEOTIDE SEQUENCE [LARGE SCALE GENOMIC DNA]</scope>
    <source>
        <strain evidence="8">Teg-2019</strain>
        <tissue evidence="8">Adductor muscle</tissue>
    </source>
</reference>
<feature type="domain" description="SH3" evidence="6">
    <location>
        <begin position="440"/>
        <end position="500"/>
    </location>
</feature>
<evidence type="ECO:0000256" key="1">
    <source>
        <dbReference type="ARBA" id="ARBA00022443"/>
    </source>
</evidence>
<feature type="compositionally biased region" description="Low complexity" evidence="5">
    <location>
        <begin position="653"/>
        <end position="663"/>
    </location>
</feature>
<dbReference type="PRINTS" id="PR00452">
    <property type="entry name" value="SH3DOMAIN"/>
</dbReference>
<dbReference type="SUPFAM" id="SSF50044">
    <property type="entry name" value="SH3-domain"/>
    <property type="match status" value="7"/>
</dbReference>
<feature type="domain" description="SH3" evidence="6">
    <location>
        <begin position="166"/>
        <end position="225"/>
    </location>
</feature>
<feature type="domain" description="SH3" evidence="6">
    <location>
        <begin position="93"/>
        <end position="152"/>
    </location>
</feature>
<dbReference type="Pfam" id="PF00621">
    <property type="entry name" value="RhoGEF"/>
    <property type="match status" value="1"/>
</dbReference>
<keyword evidence="4" id="KW-0175">Coiled coil</keyword>
<feature type="region of interest" description="Disordered" evidence="5">
    <location>
        <begin position="501"/>
        <end position="568"/>
    </location>
</feature>
<feature type="region of interest" description="Disordered" evidence="5">
    <location>
        <begin position="750"/>
        <end position="878"/>
    </location>
</feature>
<feature type="region of interest" description="Disordered" evidence="5">
    <location>
        <begin position="397"/>
        <end position="440"/>
    </location>
</feature>
<feature type="compositionally biased region" description="Polar residues" evidence="5">
    <location>
        <begin position="518"/>
        <end position="529"/>
    </location>
</feature>
<dbReference type="PRINTS" id="PR00499">
    <property type="entry name" value="P67PHOX"/>
</dbReference>
<feature type="domain" description="SH3" evidence="6">
    <location>
        <begin position="307"/>
        <end position="366"/>
    </location>
</feature>
<evidence type="ECO:0000313" key="9">
    <source>
        <dbReference type="Proteomes" id="UP001217089"/>
    </source>
</evidence>
<dbReference type="InterPro" id="IPR035899">
    <property type="entry name" value="DBL_dom_sf"/>
</dbReference>
<keyword evidence="9" id="KW-1185">Reference proteome</keyword>
<dbReference type="Gene3D" id="1.20.900.10">
    <property type="entry name" value="Dbl homology (DH) domain"/>
    <property type="match status" value="1"/>
</dbReference>
<feature type="compositionally biased region" description="Low complexity" evidence="5">
    <location>
        <begin position="413"/>
        <end position="427"/>
    </location>
</feature>
<dbReference type="Proteomes" id="UP001217089">
    <property type="component" value="Unassembled WGS sequence"/>
</dbReference>
<dbReference type="InterPro" id="IPR051492">
    <property type="entry name" value="Dynamin-Rho_GEF"/>
</dbReference>
<dbReference type="InterPro" id="IPR036028">
    <property type="entry name" value="SH3-like_dom_sf"/>
</dbReference>
<dbReference type="PANTHER" id="PTHR22834">
    <property type="entry name" value="NUCLEAR FUSION PROTEIN FUS2"/>
    <property type="match status" value="1"/>
</dbReference>
<feature type="compositionally biased region" description="Pro residues" evidence="5">
    <location>
        <begin position="831"/>
        <end position="851"/>
    </location>
</feature>
<comment type="caution">
    <text evidence="8">The sequence shown here is derived from an EMBL/GenBank/DDBJ whole genome shotgun (WGS) entry which is preliminary data.</text>
</comment>
<protein>
    <recommendedName>
        <fullName evidence="10">Dynamin-binding protein</fullName>
    </recommendedName>
</protein>
<evidence type="ECO:0000313" key="8">
    <source>
        <dbReference type="EMBL" id="KAJ8298585.1"/>
    </source>
</evidence>
<evidence type="ECO:0000256" key="3">
    <source>
        <dbReference type="PROSITE-ProRule" id="PRU00192"/>
    </source>
</evidence>
<evidence type="ECO:0000256" key="2">
    <source>
        <dbReference type="ARBA" id="ARBA00022658"/>
    </source>
</evidence>
<dbReference type="SMART" id="SM00721">
    <property type="entry name" value="BAR"/>
    <property type="match status" value="1"/>
</dbReference>
<dbReference type="InterPro" id="IPR001452">
    <property type="entry name" value="SH3_domain"/>
</dbReference>
<dbReference type="PROSITE" id="PS50010">
    <property type="entry name" value="DH_2"/>
    <property type="match status" value="1"/>
</dbReference>
<feature type="region of interest" description="Disordered" evidence="5">
    <location>
        <begin position="629"/>
        <end position="663"/>
    </location>
</feature>
<keyword evidence="2" id="KW-0344">Guanine-nucleotide releasing factor</keyword>
<organism evidence="8 9">
    <name type="scientific">Tegillarca granosa</name>
    <name type="common">Malaysian cockle</name>
    <name type="synonym">Anadara granosa</name>
    <dbReference type="NCBI Taxonomy" id="220873"/>
    <lineage>
        <taxon>Eukaryota</taxon>
        <taxon>Metazoa</taxon>
        <taxon>Spiralia</taxon>
        <taxon>Lophotrochozoa</taxon>
        <taxon>Mollusca</taxon>
        <taxon>Bivalvia</taxon>
        <taxon>Autobranchia</taxon>
        <taxon>Pteriomorphia</taxon>
        <taxon>Arcoida</taxon>
        <taxon>Arcoidea</taxon>
        <taxon>Arcidae</taxon>
        <taxon>Tegillarca</taxon>
    </lineage>
</organism>
<name>A0ABQ9E512_TEGGR</name>
<dbReference type="SMART" id="SM00326">
    <property type="entry name" value="SH3"/>
    <property type="match status" value="7"/>
</dbReference>
<dbReference type="InterPro" id="IPR004148">
    <property type="entry name" value="BAR_dom"/>
</dbReference>
<feature type="compositionally biased region" description="Polar residues" evidence="5">
    <location>
        <begin position="629"/>
        <end position="638"/>
    </location>
</feature>
<feature type="domain" description="SH3" evidence="6">
    <location>
        <begin position="1415"/>
        <end position="1478"/>
    </location>
</feature>